<dbReference type="EMBL" id="BARU01041793">
    <property type="protein sequence ID" value="GAH78049.1"/>
    <property type="molecule type" value="Genomic_DNA"/>
</dbReference>
<protein>
    <submittedName>
        <fullName evidence="1">Uncharacterized protein</fullName>
    </submittedName>
</protein>
<feature type="non-terminal residue" evidence="1">
    <location>
        <position position="1"/>
    </location>
</feature>
<comment type="caution">
    <text evidence="1">The sequence shown here is derived from an EMBL/GenBank/DDBJ whole genome shotgun (WGS) entry which is preliminary data.</text>
</comment>
<gene>
    <name evidence="1" type="ORF">S03H2_64352</name>
</gene>
<organism evidence="1">
    <name type="scientific">marine sediment metagenome</name>
    <dbReference type="NCBI Taxonomy" id="412755"/>
    <lineage>
        <taxon>unclassified sequences</taxon>
        <taxon>metagenomes</taxon>
        <taxon>ecological metagenomes</taxon>
    </lineage>
</organism>
<accession>X1JIC8</accession>
<evidence type="ECO:0000313" key="1">
    <source>
        <dbReference type="EMBL" id="GAH78049.1"/>
    </source>
</evidence>
<dbReference type="AlphaFoldDB" id="X1JIC8"/>
<reference evidence="1" key="1">
    <citation type="journal article" date="2014" name="Front. Microbiol.">
        <title>High frequency of phylogenetically diverse reductive dehalogenase-homologous genes in deep subseafloor sedimentary metagenomes.</title>
        <authorList>
            <person name="Kawai M."/>
            <person name="Futagami T."/>
            <person name="Toyoda A."/>
            <person name="Takaki Y."/>
            <person name="Nishi S."/>
            <person name="Hori S."/>
            <person name="Arai W."/>
            <person name="Tsubouchi T."/>
            <person name="Morono Y."/>
            <person name="Uchiyama I."/>
            <person name="Ito T."/>
            <person name="Fujiyama A."/>
            <person name="Inagaki F."/>
            <person name="Takami H."/>
        </authorList>
    </citation>
    <scope>NUCLEOTIDE SEQUENCE</scope>
    <source>
        <strain evidence="1">Expedition CK06-06</strain>
    </source>
</reference>
<proteinExistence type="predicted"/>
<name>X1JIC8_9ZZZZ</name>
<sequence length="57" mass="6967">EPLAILMIPLKIQFVTYTKKRVLRCVIDYKSCYVLENKNKKYILQAFIYYKQRISMF</sequence>